<keyword evidence="2" id="KW-1185">Reference proteome</keyword>
<organism evidence="1 2">
    <name type="scientific">Aeromonas phage phiA014S</name>
    <dbReference type="NCBI Taxonomy" id="3119845"/>
    <lineage>
        <taxon>Viruses</taxon>
        <taxon>Duplodnaviria</taxon>
        <taxon>Heunggongvirae</taxon>
        <taxon>Uroviricota</taxon>
        <taxon>Caudoviricetes</taxon>
        <taxon>Autographivirales</taxon>
        <taxon>Autotranscriptaviridae</taxon>
        <taxon>Studiervirinae</taxon>
        <taxon>Coryciavirus</taxon>
        <taxon>Coryciavirus A014S</taxon>
    </lineage>
</organism>
<name>A0ABZ2CLV6_9CAUD</name>
<dbReference type="Pfam" id="PF24072">
    <property type="entry name" value="T7_gp14"/>
    <property type="match status" value="1"/>
</dbReference>
<accession>A0ABZ2CLV6</accession>
<dbReference type="InterPro" id="IPR038996">
    <property type="entry name" value="Gp14"/>
</dbReference>
<dbReference type="Proteomes" id="UP001333037">
    <property type="component" value="Segment"/>
</dbReference>
<protein>
    <submittedName>
        <fullName evidence="1">Internal virion protein</fullName>
    </submittedName>
</protein>
<sequence>MGMMAMAAMAAVSMVSKGIDQKNQGKAMAAQEEARRKNLIQAVKQSNIADAGLKLQAVESYKQARAELEKTSMDAIKAQGAVRTAMNESNLEGRSMERVMRDTENVTLRTKGQITENYERDYHNIWIQRVNNRDSLAATIEGSQAVQMPDATGNLLGMAQAGAQGAMVGQSLWGTFSGSPAGGTSKTKKETK</sequence>
<evidence type="ECO:0000313" key="2">
    <source>
        <dbReference type="Proteomes" id="UP001333037"/>
    </source>
</evidence>
<proteinExistence type="predicted"/>
<dbReference type="EMBL" id="PP226939">
    <property type="protein sequence ID" value="WVX92065.1"/>
    <property type="molecule type" value="Genomic_DNA"/>
</dbReference>
<evidence type="ECO:0000313" key="1">
    <source>
        <dbReference type="EMBL" id="WVX92065.1"/>
    </source>
</evidence>
<reference evidence="1 2" key="1">
    <citation type="submission" date="2024-01" db="EMBL/GenBank/DDBJ databases">
        <authorList>
            <person name="Wang Y."/>
            <person name="Lin M."/>
        </authorList>
    </citation>
    <scope>NUCLEOTIDE SEQUENCE [LARGE SCALE GENOMIC DNA]</scope>
</reference>